<keyword evidence="2" id="KW-0964">Secreted</keyword>
<gene>
    <name evidence="10" type="primary">LOC117652665</name>
</gene>
<dbReference type="RefSeq" id="XP_034253639.1">
    <property type="nucleotide sequence ID" value="XM_034397748.1"/>
</dbReference>
<dbReference type="InterPro" id="IPR019787">
    <property type="entry name" value="Znf_PHD-finger"/>
</dbReference>
<dbReference type="InterPro" id="IPR019786">
    <property type="entry name" value="Zinc_finger_PHD-type_CS"/>
</dbReference>
<protein>
    <submittedName>
        <fullName evidence="10">Rho-associated protein kinase 1-like</fullName>
    </submittedName>
</protein>
<dbReference type="KEGG" id="tpal:117652665"/>
<dbReference type="InterPro" id="IPR019764">
    <property type="entry name" value="Endothelin_toxin_CS"/>
</dbReference>
<dbReference type="PROSITE" id="PS00270">
    <property type="entry name" value="ENDOTHELIN"/>
    <property type="match status" value="1"/>
</dbReference>
<dbReference type="SUPFAM" id="SSF57903">
    <property type="entry name" value="FYVE/PHD zinc finger"/>
    <property type="match status" value="1"/>
</dbReference>
<keyword evidence="9" id="KW-1185">Reference proteome</keyword>
<dbReference type="OrthoDB" id="784962at2759"/>
<feature type="domain" description="PHD-type" evidence="8">
    <location>
        <begin position="3"/>
        <end position="52"/>
    </location>
</feature>
<evidence type="ECO:0000256" key="4">
    <source>
        <dbReference type="ARBA" id="ARBA00022771"/>
    </source>
</evidence>
<dbReference type="InterPro" id="IPR001965">
    <property type="entry name" value="Znf_PHD"/>
</dbReference>
<dbReference type="InterPro" id="IPR013083">
    <property type="entry name" value="Znf_RING/FYVE/PHD"/>
</dbReference>
<reference evidence="10" key="1">
    <citation type="submission" date="2025-08" db="UniProtKB">
        <authorList>
            <consortium name="RefSeq"/>
        </authorList>
    </citation>
    <scope>IDENTIFICATION</scope>
    <source>
        <tissue evidence="10">Total insect</tissue>
    </source>
</reference>
<accession>A0A6P9A8P0</accession>
<keyword evidence="7" id="KW-0175">Coiled coil</keyword>
<dbReference type="GO" id="GO:0019229">
    <property type="term" value="P:regulation of vasoconstriction"/>
    <property type="evidence" value="ECO:0007669"/>
    <property type="project" value="InterPro"/>
</dbReference>
<dbReference type="InterPro" id="IPR011011">
    <property type="entry name" value="Znf_FYVE_PHD"/>
</dbReference>
<evidence type="ECO:0000256" key="1">
    <source>
        <dbReference type="ARBA" id="ARBA00004613"/>
    </source>
</evidence>
<dbReference type="PROSITE" id="PS01359">
    <property type="entry name" value="ZF_PHD_1"/>
    <property type="match status" value="1"/>
</dbReference>
<name>A0A6P9A8P0_THRPL</name>
<keyword evidence="5" id="KW-0862">Zinc</keyword>
<comment type="subcellular location">
    <subcellularLocation>
        <location evidence="1">Secreted</location>
    </subcellularLocation>
</comment>
<proteinExistence type="predicted"/>
<dbReference type="Gene3D" id="3.30.40.10">
    <property type="entry name" value="Zinc/RING finger domain, C3HC4 (zinc finger)"/>
    <property type="match status" value="1"/>
</dbReference>
<dbReference type="AlphaFoldDB" id="A0A6P9A8P0"/>
<evidence type="ECO:0000256" key="3">
    <source>
        <dbReference type="ARBA" id="ARBA00022723"/>
    </source>
</evidence>
<dbReference type="GeneID" id="117652665"/>
<dbReference type="PROSITE" id="PS50016">
    <property type="entry name" value="ZF_PHD_2"/>
    <property type="match status" value="1"/>
</dbReference>
<dbReference type="SMART" id="SM00249">
    <property type="entry name" value="PHD"/>
    <property type="match status" value="1"/>
</dbReference>
<feature type="coiled-coil region" evidence="7">
    <location>
        <begin position="85"/>
        <end position="245"/>
    </location>
</feature>
<dbReference type="GO" id="GO:0008270">
    <property type="term" value="F:zinc ion binding"/>
    <property type="evidence" value="ECO:0007669"/>
    <property type="project" value="UniProtKB-KW"/>
</dbReference>
<organism evidence="10">
    <name type="scientific">Thrips palmi</name>
    <name type="common">Melon thrips</name>
    <dbReference type="NCBI Taxonomy" id="161013"/>
    <lineage>
        <taxon>Eukaryota</taxon>
        <taxon>Metazoa</taxon>
        <taxon>Ecdysozoa</taxon>
        <taxon>Arthropoda</taxon>
        <taxon>Hexapoda</taxon>
        <taxon>Insecta</taxon>
        <taxon>Pterygota</taxon>
        <taxon>Neoptera</taxon>
        <taxon>Paraneoptera</taxon>
        <taxon>Thysanoptera</taxon>
        <taxon>Terebrantia</taxon>
        <taxon>Thripoidea</taxon>
        <taxon>Thripidae</taxon>
        <taxon>Thrips</taxon>
    </lineage>
</organism>
<dbReference type="InParanoid" id="A0A6P9A8P0"/>
<evidence type="ECO:0000313" key="9">
    <source>
        <dbReference type="Proteomes" id="UP000515158"/>
    </source>
</evidence>
<dbReference type="GO" id="GO:0005576">
    <property type="term" value="C:extracellular region"/>
    <property type="evidence" value="ECO:0007669"/>
    <property type="project" value="UniProtKB-SubCell"/>
</dbReference>
<keyword evidence="4 6" id="KW-0863">Zinc-finger</keyword>
<dbReference type="Pfam" id="PF00628">
    <property type="entry name" value="PHD"/>
    <property type="match status" value="1"/>
</dbReference>
<sequence>MSKLYCYCRRESDNRCMIFCELCTEWFHFECVGVVETNIPKGAWYCKWCERIRKVKSSLVKTFHDELVEVKADLTKKFNEEVAKVRAESNQQVCIQQEVQRLQQQVTVLLEEKRDLINQNKDKEYLLLQLKNKETAMVTSEQHNNELIEQISTLKQNFSQEKQQLQIALERSNKEYESAKIGLAEATLKLQSMETAMLAFEKEKHVLQQLSQDLNQEKQRQERDLEILAKENEELKEKLAAARKRGRLSLSQKI</sequence>
<evidence type="ECO:0000256" key="6">
    <source>
        <dbReference type="PROSITE-ProRule" id="PRU00146"/>
    </source>
</evidence>
<evidence type="ECO:0000256" key="2">
    <source>
        <dbReference type="ARBA" id="ARBA00022525"/>
    </source>
</evidence>
<dbReference type="Proteomes" id="UP000515158">
    <property type="component" value="Unplaced"/>
</dbReference>
<keyword evidence="3" id="KW-0479">Metal-binding</keyword>
<evidence type="ECO:0000313" key="10">
    <source>
        <dbReference type="RefSeq" id="XP_034253639.1"/>
    </source>
</evidence>
<evidence type="ECO:0000259" key="8">
    <source>
        <dbReference type="PROSITE" id="PS50016"/>
    </source>
</evidence>
<evidence type="ECO:0000256" key="5">
    <source>
        <dbReference type="ARBA" id="ARBA00022833"/>
    </source>
</evidence>
<evidence type="ECO:0000256" key="7">
    <source>
        <dbReference type="SAM" id="Coils"/>
    </source>
</evidence>